<evidence type="ECO:0000313" key="2">
    <source>
        <dbReference type="EMBL" id="MFC7137586.1"/>
    </source>
</evidence>
<evidence type="ECO:0000256" key="1">
    <source>
        <dbReference type="SAM" id="Phobius"/>
    </source>
</evidence>
<organism evidence="3 4">
    <name type="scientific">Halobaculum litoreum</name>
    <dbReference type="NCBI Taxonomy" id="3031998"/>
    <lineage>
        <taxon>Archaea</taxon>
        <taxon>Methanobacteriati</taxon>
        <taxon>Methanobacteriota</taxon>
        <taxon>Stenosarchaea group</taxon>
        <taxon>Halobacteria</taxon>
        <taxon>Halobacteriales</taxon>
        <taxon>Haloferacaceae</taxon>
        <taxon>Halobaculum</taxon>
    </lineage>
</organism>
<keyword evidence="1" id="KW-0812">Transmembrane</keyword>
<dbReference type="EMBL" id="JBHSZG010000002">
    <property type="protein sequence ID" value="MFC7137586.1"/>
    <property type="molecule type" value="Genomic_DNA"/>
</dbReference>
<feature type="transmembrane region" description="Helical" evidence="1">
    <location>
        <begin position="21"/>
        <end position="46"/>
    </location>
</feature>
<evidence type="ECO:0000313" key="4">
    <source>
        <dbReference type="Proteomes" id="UP001596368"/>
    </source>
</evidence>
<gene>
    <name evidence="2" type="ORF">ACFQRB_16315</name>
    <name evidence="3" type="ORF">ACFQRB_17455</name>
</gene>
<dbReference type="AlphaFoldDB" id="A0ABD5XX09"/>
<accession>A0ABD5XX09</accession>
<comment type="caution">
    <text evidence="3">The sequence shown here is derived from an EMBL/GenBank/DDBJ whole genome shotgun (WGS) entry which is preliminary data.</text>
</comment>
<dbReference type="Proteomes" id="UP001596368">
    <property type="component" value="Unassembled WGS sequence"/>
</dbReference>
<keyword evidence="4" id="KW-1185">Reference proteome</keyword>
<sequence length="100" mass="10916">MCRRRPVRRRRRRRLPRVRGAGVLGAETVVPSTLPMLVVLFVVFGGTLVGTGATVVLTTGAVAPRVAAVVAFAVYLCFTVGVSGASYRYAVRRYRTYTLE</sequence>
<evidence type="ECO:0000313" key="3">
    <source>
        <dbReference type="EMBL" id="MFC7137762.1"/>
    </source>
</evidence>
<name>A0ABD5XX09_9EURY</name>
<protein>
    <submittedName>
        <fullName evidence="3">Uncharacterized protein</fullName>
    </submittedName>
</protein>
<reference evidence="4" key="2">
    <citation type="journal article" date="2019" name="Int. J. Syst. Evol. Microbiol.">
        <title>The Global Catalogue of Microorganisms (GCM) 10K type strain sequencing project: providing services to taxonomists for standard genome sequencing and annotation.</title>
        <authorList>
            <consortium name="The Broad Institute Genomics Platform"/>
            <consortium name="The Broad Institute Genome Sequencing Center for Infectious Disease"/>
            <person name="Wu L."/>
            <person name="Ma J."/>
        </authorList>
    </citation>
    <scope>NUCLEOTIDE SEQUENCE [LARGE SCALE GENOMIC DNA]</scope>
    <source>
        <strain evidence="4">DT92</strain>
    </source>
</reference>
<keyword evidence="1" id="KW-0472">Membrane</keyword>
<feature type="transmembrane region" description="Helical" evidence="1">
    <location>
        <begin position="66"/>
        <end position="87"/>
    </location>
</feature>
<reference evidence="3" key="3">
    <citation type="submission" date="2024-09" db="EMBL/GenBank/DDBJ databases">
        <authorList>
            <person name="Sun Q."/>
        </authorList>
    </citation>
    <scope>NUCLEOTIDE SEQUENCE</scope>
    <source>
        <strain evidence="3">NBRC 112578</strain>
    </source>
</reference>
<reference evidence="3" key="1">
    <citation type="journal article" date="2014" name="Int. J. Syst. Evol. Microbiol.">
        <title>Complete genome sequence of Corynebacterium casei LMG S-19264T (=DSM 44701T), isolated from a smear-ripened cheese.</title>
        <authorList>
            <consortium name="US DOE Joint Genome Institute (JGI-PGF)"/>
            <person name="Walter F."/>
            <person name="Albersmeier A."/>
            <person name="Kalinowski J."/>
            <person name="Ruckert C."/>
        </authorList>
    </citation>
    <scope>NUCLEOTIDE SEQUENCE [LARGE SCALE GENOMIC DNA]</scope>
    <source>
        <strain evidence="3">NBRC 112578</strain>
    </source>
</reference>
<keyword evidence="1" id="KW-1133">Transmembrane helix</keyword>
<dbReference type="EMBL" id="JBHSZG010000002">
    <property type="protein sequence ID" value="MFC7137762.1"/>
    <property type="molecule type" value="Genomic_DNA"/>
</dbReference>
<proteinExistence type="predicted"/>